<feature type="region of interest" description="Disordered" evidence="1">
    <location>
        <begin position="101"/>
        <end position="125"/>
    </location>
</feature>
<sequence length="125" mass="14182">MNEIQFLLYNTPDGGANVQVAVKDETIWMTQKAMSRLFDCSADNIGLHLKNIFQEGELTEQATAEKISVVQKEGTRNVNRELIFYNLDAIISGSMRFCPTRGVSPQAPRRKKQNRNIISSIKHKK</sequence>
<dbReference type="PANTHER" id="PTHR35810:SF1">
    <property type="entry name" value="CYTOPLASMIC PROTEIN"/>
    <property type="match status" value="1"/>
</dbReference>
<evidence type="ECO:0000256" key="1">
    <source>
        <dbReference type="SAM" id="MobiDB-lite"/>
    </source>
</evidence>
<reference evidence="2 3" key="1">
    <citation type="submission" date="2020-09" db="EMBL/GenBank/DDBJ databases">
        <title>Characterization of Treponema spp. from bovine digital dermatitis in Korea.</title>
        <authorList>
            <person name="Espiritu H.M."/>
            <person name="Cho Y.I."/>
            <person name="Mamuad L."/>
        </authorList>
    </citation>
    <scope>NUCLEOTIDE SEQUENCE [LARGE SCALE GENOMIC DNA]</scope>
    <source>
        <strain evidence="2 3">KS1</strain>
    </source>
</reference>
<dbReference type="RefSeq" id="WP_194076827.1">
    <property type="nucleotide sequence ID" value="NZ_CP061839.1"/>
</dbReference>
<protein>
    <submittedName>
        <fullName evidence="2">Death-on-curing protein</fullName>
    </submittedName>
</protein>
<gene>
    <name evidence="2" type="ORF">IFE08_02830</name>
</gene>
<dbReference type="EMBL" id="CP061839">
    <property type="protein sequence ID" value="QOW61343.1"/>
    <property type="molecule type" value="Genomic_DNA"/>
</dbReference>
<organism evidence="2 3">
    <name type="scientific">Treponema pedis</name>
    <dbReference type="NCBI Taxonomy" id="409322"/>
    <lineage>
        <taxon>Bacteria</taxon>
        <taxon>Pseudomonadati</taxon>
        <taxon>Spirochaetota</taxon>
        <taxon>Spirochaetia</taxon>
        <taxon>Spirochaetales</taxon>
        <taxon>Treponemataceae</taxon>
        <taxon>Treponema</taxon>
    </lineage>
</organism>
<dbReference type="Proteomes" id="UP000593915">
    <property type="component" value="Chromosome"/>
</dbReference>
<name>A0A7S6WQ91_9SPIR</name>
<dbReference type="AlphaFoldDB" id="A0A7S6WQ91"/>
<accession>A0A7S6WQ91</accession>
<proteinExistence type="predicted"/>
<dbReference type="PANTHER" id="PTHR35810">
    <property type="entry name" value="CYTOPLASMIC PROTEIN-RELATED"/>
    <property type="match status" value="1"/>
</dbReference>
<evidence type="ECO:0000313" key="3">
    <source>
        <dbReference type="Proteomes" id="UP000593915"/>
    </source>
</evidence>
<evidence type="ECO:0000313" key="2">
    <source>
        <dbReference type="EMBL" id="QOW61343.1"/>
    </source>
</evidence>